<dbReference type="PROSITE" id="PS01009">
    <property type="entry name" value="CRISP_1"/>
    <property type="match status" value="1"/>
</dbReference>
<reference evidence="6" key="2">
    <citation type="submission" date="2025-09" db="UniProtKB">
        <authorList>
            <consortium name="Ensembl"/>
        </authorList>
    </citation>
    <scope>IDENTIFICATION</scope>
</reference>
<comment type="similarity">
    <text evidence="2">Belongs to the CRISP family.</text>
</comment>
<comment type="subcellular location">
    <subcellularLocation>
        <location evidence="1">Membrane</location>
    </subcellularLocation>
</comment>
<dbReference type="Pfam" id="PF00188">
    <property type="entry name" value="CAP"/>
    <property type="match status" value="1"/>
</dbReference>
<dbReference type="InterPro" id="IPR018244">
    <property type="entry name" value="Allrgn_V5/Tpx1_CS"/>
</dbReference>
<feature type="signal peptide" evidence="4">
    <location>
        <begin position="1"/>
        <end position="21"/>
    </location>
</feature>
<evidence type="ECO:0000256" key="2">
    <source>
        <dbReference type="ARBA" id="ARBA00009923"/>
    </source>
</evidence>
<dbReference type="Ensembl" id="ENSPCET00000019126.1">
    <property type="protein sequence ID" value="ENSPCEP00000018504.1"/>
    <property type="gene ID" value="ENSPCEG00000014430.1"/>
</dbReference>
<keyword evidence="4" id="KW-0732">Signal</keyword>
<reference evidence="6" key="1">
    <citation type="submission" date="2025-08" db="UniProtKB">
        <authorList>
            <consortium name="Ensembl"/>
        </authorList>
    </citation>
    <scope>IDENTIFICATION</scope>
</reference>
<organism evidence="6 7">
    <name type="scientific">Pelusios castaneus</name>
    <name type="common">West African mud turtle</name>
    <dbReference type="NCBI Taxonomy" id="367368"/>
    <lineage>
        <taxon>Eukaryota</taxon>
        <taxon>Metazoa</taxon>
        <taxon>Chordata</taxon>
        <taxon>Craniata</taxon>
        <taxon>Vertebrata</taxon>
        <taxon>Euteleostomi</taxon>
        <taxon>Archelosauria</taxon>
        <taxon>Testudinata</taxon>
        <taxon>Testudines</taxon>
        <taxon>Pleurodira</taxon>
        <taxon>Pelomedusidae</taxon>
        <taxon>Pelusios</taxon>
    </lineage>
</organism>
<evidence type="ECO:0000313" key="7">
    <source>
        <dbReference type="Proteomes" id="UP000694393"/>
    </source>
</evidence>
<dbReference type="InterPro" id="IPR034121">
    <property type="entry name" value="SCP_GLIPR-1-like"/>
</dbReference>
<proteinExistence type="inferred from homology"/>
<evidence type="ECO:0000313" key="6">
    <source>
        <dbReference type="Ensembl" id="ENSPCEP00000018504.1"/>
    </source>
</evidence>
<name>A0A8C8SG81_9SAUR</name>
<keyword evidence="3" id="KW-0472">Membrane</keyword>
<dbReference type="InterPro" id="IPR001283">
    <property type="entry name" value="CRISP-related"/>
</dbReference>
<dbReference type="SUPFAM" id="SSF55797">
    <property type="entry name" value="PR-1-like"/>
    <property type="match status" value="1"/>
</dbReference>
<dbReference type="InterPro" id="IPR002413">
    <property type="entry name" value="V5_allergen-like"/>
</dbReference>
<dbReference type="Gene3D" id="3.40.33.10">
    <property type="entry name" value="CAP"/>
    <property type="match status" value="1"/>
</dbReference>
<dbReference type="InterPro" id="IPR014044">
    <property type="entry name" value="CAP_dom"/>
</dbReference>
<feature type="chain" id="PRO_5034037770" description="SCP domain-containing protein" evidence="4">
    <location>
        <begin position="22"/>
        <end position="180"/>
    </location>
</feature>
<evidence type="ECO:0000259" key="5">
    <source>
        <dbReference type="SMART" id="SM00198"/>
    </source>
</evidence>
<dbReference type="AlphaFoldDB" id="A0A8C8SG81"/>
<dbReference type="Proteomes" id="UP000694393">
    <property type="component" value="Unplaced"/>
</dbReference>
<dbReference type="PRINTS" id="PR00838">
    <property type="entry name" value="V5ALLERGEN"/>
</dbReference>
<dbReference type="PRINTS" id="PR00837">
    <property type="entry name" value="V5TPXLIKE"/>
</dbReference>
<dbReference type="CDD" id="cd05385">
    <property type="entry name" value="CAP_GLIPR1-like"/>
    <property type="match status" value="1"/>
</dbReference>
<evidence type="ECO:0000256" key="1">
    <source>
        <dbReference type="ARBA" id="ARBA00004370"/>
    </source>
</evidence>
<dbReference type="SMART" id="SM00198">
    <property type="entry name" value="SCP"/>
    <property type="match status" value="1"/>
</dbReference>
<sequence>MKVRLFLVVLLLLALFHSCYFYKSDTLPNIEDTQFIEECVKVHNNLRSNVIPTARNMRHMSWDPALAKSAKAWAKRCQFDHNIYLKVPGKMHPDFTPVGENIWTGSLSLFSVSAALQKWYDEVTSYNFNTRSCTAKCGHYTQVVWDTSYKVGCAVQFCPRVTGFKGLTDGAHFVCNYGPA</sequence>
<protein>
    <recommendedName>
        <fullName evidence="5">SCP domain-containing protein</fullName>
    </recommendedName>
</protein>
<dbReference type="GO" id="GO:0016020">
    <property type="term" value="C:membrane"/>
    <property type="evidence" value="ECO:0007669"/>
    <property type="project" value="UniProtKB-SubCell"/>
</dbReference>
<evidence type="ECO:0000256" key="4">
    <source>
        <dbReference type="SAM" id="SignalP"/>
    </source>
</evidence>
<accession>A0A8C8SG81</accession>
<feature type="domain" description="SCP" evidence="5">
    <location>
        <begin position="34"/>
        <end position="180"/>
    </location>
</feature>
<dbReference type="PANTHER" id="PTHR10334">
    <property type="entry name" value="CYSTEINE-RICH SECRETORY PROTEIN-RELATED"/>
    <property type="match status" value="1"/>
</dbReference>
<dbReference type="GO" id="GO:0005576">
    <property type="term" value="C:extracellular region"/>
    <property type="evidence" value="ECO:0007669"/>
    <property type="project" value="InterPro"/>
</dbReference>
<evidence type="ECO:0000256" key="3">
    <source>
        <dbReference type="ARBA" id="ARBA00023136"/>
    </source>
</evidence>
<dbReference type="InterPro" id="IPR035940">
    <property type="entry name" value="CAP_sf"/>
</dbReference>
<keyword evidence="7" id="KW-1185">Reference proteome</keyword>